<organism evidence="2 3">
    <name type="scientific">Mauremys mutica</name>
    <name type="common">yellowpond turtle</name>
    <dbReference type="NCBI Taxonomy" id="74926"/>
    <lineage>
        <taxon>Eukaryota</taxon>
        <taxon>Metazoa</taxon>
        <taxon>Chordata</taxon>
        <taxon>Craniata</taxon>
        <taxon>Vertebrata</taxon>
        <taxon>Euteleostomi</taxon>
        <taxon>Archelosauria</taxon>
        <taxon>Testudinata</taxon>
        <taxon>Testudines</taxon>
        <taxon>Cryptodira</taxon>
        <taxon>Durocryptodira</taxon>
        <taxon>Testudinoidea</taxon>
        <taxon>Geoemydidae</taxon>
        <taxon>Geoemydinae</taxon>
        <taxon>Mauremys</taxon>
    </lineage>
</organism>
<protein>
    <submittedName>
        <fullName evidence="2">Uncharacterized protein</fullName>
    </submittedName>
</protein>
<name>A0A9D4B9W5_9SAUR</name>
<evidence type="ECO:0000313" key="2">
    <source>
        <dbReference type="EMBL" id="KAH1185369.1"/>
    </source>
</evidence>
<dbReference type="AlphaFoldDB" id="A0A9D4B9W5"/>
<keyword evidence="3" id="KW-1185">Reference proteome</keyword>
<feature type="region of interest" description="Disordered" evidence="1">
    <location>
        <begin position="35"/>
        <end position="58"/>
    </location>
</feature>
<gene>
    <name evidence="2" type="ORF">KIL84_018118</name>
</gene>
<dbReference type="Proteomes" id="UP000827986">
    <property type="component" value="Unassembled WGS sequence"/>
</dbReference>
<dbReference type="EMBL" id="JAHDVG010000463">
    <property type="protein sequence ID" value="KAH1185369.1"/>
    <property type="molecule type" value="Genomic_DNA"/>
</dbReference>
<proteinExistence type="predicted"/>
<evidence type="ECO:0000256" key="1">
    <source>
        <dbReference type="SAM" id="MobiDB-lite"/>
    </source>
</evidence>
<accession>A0A9D4B9W5</accession>
<sequence>MRCTNYKESNHSSLTECKLGELCVLRYQLWVNQKGAGNPTVSNKKPKRRPPYFGNGRSGISVGWRTRIWGRTTRSEKSPLPALNLSQMFSFVMQWEDLV</sequence>
<comment type="caution">
    <text evidence="2">The sequence shown here is derived from an EMBL/GenBank/DDBJ whole genome shotgun (WGS) entry which is preliminary data.</text>
</comment>
<reference evidence="2" key="1">
    <citation type="submission" date="2021-09" db="EMBL/GenBank/DDBJ databases">
        <title>The genome of Mauremys mutica provides insights into the evolution of semi-aquatic lifestyle.</title>
        <authorList>
            <person name="Gong S."/>
            <person name="Gao Y."/>
        </authorList>
    </citation>
    <scope>NUCLEOTIDE SEQUENCE</scope>
    <source>
        <strain evidence="2">MM-2020</strain>
        <tissue evidence="2">Muscle</tissue>
    </source>
</reference>
<evidence type="ECO:0000313" key="3">
    <source>
        <dbReference type="Proteomes" id="UP000827986"/>
    </source>
</evidence>